<evidence type="ECO:0000256" key="6">
    <source>
        <dbReference type="ARBA" id="ARBA00022792"/>
    </source>
</evidence>
<comment type="similarity">
    <text evidence="2">Belongs to the UQCR10/QCR9 family.</text>
</comment>
<protein>
    <recommendedName>
        <fullName evidence="11">Complex III subunit 9</fullName>
    </recommendedName>
</protein>
<accession>A0A9W8AMX8</accession>
<dbReference type="OrthoDB" id="44067at2759"/>
<evidence type="ECO:0000256" key="2">
    <source>
        <dbReference type="ARBA" id="ARBA00007856"/>
    </source>
</evidence>
<evidence type="ECO:0000256" key="3">
    <source>
        <dbReference type="ARBA" id="ARBA00022448"/>
    </source>
</evidence>
<organism evidence="13 14">
    <name type="scientific">Dispira parvispora</name>
    <dbReference type="NCBI Taxonomy" id="1520584"/>
    <lineage>
        <taxon>Eukaryota</taxon>
        <taxon>Fungi</taxon>
        <taxon>Fungi incertae sedis</taxon>
        <taxon>Zoopagomycota</taxon>
        <taxon>Kickxellomycotina</taxon>
        <taxon>Dimargaritomycetes</taxon>
        <taxon>Dimargaritales</taxon>
        <taxon>Dimargaritaceae</taxon>
        <taxon>Dispira</taxon>
    </lineage>
</organism>
<evidence type="ECO:0000256" key="9">
    <source>
        <dbReference type="ARBA" id="ARBA00023128"/>
    </source>
</evidence>
<reference evidence="13" key="1">
    <citation type="submission" date="2022-07" db="EMBL/GenBank/DDBJ databases">
        <title>Phylogenomic reconstructions and comparative analyses of Kickxellomycotina fungi.</title>
        <authorList>
            <person name="Reynolds N.K."/>
            <person name="Stajich J.E."/>
            <person name="Barry K."/>
            <person name="Grigoriev I.V."/>
            <person name="Crous P."/>
            <person name="Smith M.E."/>
        </authorList>
    </citation>
    <scope>NUCLEOTIDE SEQUENCE</scope>
    <source>
        <strain evidence="13">RSA 1196</strain>
    </source>
</reference>
<proteinExistence type="inferred from homology"/>
<keyword evidence="5 12" id="KW-0812">Transmembrane</keyword>
<dbReference type="Proteomes" id="UP001150925">
    <property type="component" value="Unassembled WGS sequence"/>
</dbReference>
<evidence type="ECO:0000256" key="5">
    <source>
        <dbReference type="ARBA" id="ARBA00022692"/>
    </source>
</evidence>
<evidence type="ECO:0000256" key="12">
    <source>
        <dbReference type="SAM" id="Phobius"/>
    </source>
</evidence>
<feature type="transmembrane region" description="Helical" evidence="12">
    <location>
        <begin position="28"/>
        <end position="48"/>
    </location>
</feature>
<dbReference type="GO" id="GO:0005743">
    <property type="term" value="C:mitochondrial inner membrane"/>
    <property type="evidence" value="ECO:0007669"/>
    <property type="project" value="UniProtKB-SubCell"/>
</dbReference>
<keyword evidence="7" id="KW-0249">Electron transport</keyword>
<dbReference type="FunFam" id="1.20.5.260:FF:000001">
    <property type="entry name" value="Cytochrome b-c1 complex subunit 9"/>
    <property type="match status" value="1"/>
</dbReference>
<dbReference type="Gene3D" id="1.20.5.260">
    <property type="entry name" value="Cytochrome b-c1 complex subunit 9"/>
    <property type="match status" value="1"/>
</dbReference>
<dbReference type="InterPro" id="IPR008027">
    <property type="entry name" value="QCR9"/>
</dbReference>
<keyword evidence="9" id="KW-0496">Mitochondrion</keyword>
<gene>
    <name evidence="13" type="ORF">IWQ62_003929</name>
</gene>
<comment type="subcellular location">
    <subcellularLocation>
        <location evidence="1">Mitochondrion inner membrane</location>
        <topology evidence="1">Single-pass membrane protein</topology>
    </subcellularLocation>
</comment>
<dbReference type="SUPFAM" id="SSF81514">
    <property type="entry name" value="Subunit X (non-heme 7 kDa protein) of cytochrome bc1 complex (Ubiquinol-cytochrome c reductase)"/>
    <property type="match status" value="1"/>
</dbReference>
<keyword evidence="14" id="KW-1185">Reference proteome</keyword>
<dbReference type="EMBL" id="JANBPY010001168">
    <property type="protein sequence ID" value="KAJ1961261.1"/>
    <property type="molecule type" value="Genomic_DNA"/>
</dbReference>
<keyword evidence="8 12" id="KW-1133">Transmembrane helix</keyword>
<comment type="caution">
    <text evidence="13">The sequence shown here is derived from an EMBL/GenBank/DDBJ whole genome shotgun (WGS) entry which is preliminary data.</text>
</comment>
<dbReference type="Pfam" id="PF05365">
    <property type="entry name" value="UCR_UQCRX_QCR9"/>
    <property type="match status" value="1"/>
</dbReference>
<keyword evidence="4" id="KW-0679">Respiratory chain</keyword>
<dbReference type="GO" id="GO:0006122">
    <property type="term" value="P:mitochondrial electron transport, ubiquinol to cytochrome c"/>
    <property type="evidence" value="ECO:0007669"/>
    <property type="project" value="InterPro"/>
</dbReference>
<keyword evidence="6" id="KW-0999">Mitochondrion inner membrane</keyword>
<evidence type="ECO:0000313" key="13">
    <source>
        <dbReference type="EMBL" id="KAJ1961261.1"/>
    </source>
</evidence>
<sequence length="87" mass="9787">MPSKAASGTTLNHFNRVIYNSLFRRNSVFVGGIMFAAFAYQLTLNNVVDNWYEKRNEKGHPSQFSQLGFKDKATILPTGGKVDKPFT</sequence>
<dbReference type="InterPro" id="IPR036656">
    <property type="entry name" value="QCR9_sf"/>
</dbReference>
<evidence type="ECO:0000256" key="8">
    <source>
        <dbReference type="ARBA" id="ARBA00022989"/>
    </source>
</evidence>
<evidence type="ECO:0000256" key="7">
    <source>
        <dbReference type="ARBA" id="ARBA00022982"/>
    </source>
</evidence>
<name>A0A9W8AMX8_9FUNG</name>
<evidence type="ECO:0000313" key="14">
    <source>
        <dbReference type="Proteomes" id="UP001150925"/>
    </source>
</evidence>
<evidence type="ECO:0000256" key="1">
    <source>
        <dbReference type="ARBA" id="ARBA00004434"/>
    </source>
</evidence>
<dbReference type="AlphaFoldDB" id="A0A9W8AMX8"/>
<keyword evidence="3" id="KW-0813">Transport</keyword>
<evidence type="ECO:0000256" key="11">
    <source>
        <dbReference type="ARBA" id="ARBA00044247"/>
    </source>
</evidence>
<keyword evidence="10 12" id="KW-0472">Membrane</keyword>
<evidence type="ECO:0000256" key="4">
    <source>
        <dbReference type="ARBA" id="ARBA00022660"/>
    </source>
</evidence>
<evidence type="ECO:0000256" key="10">
    <source>
        <dbReference type="ARBA" id="ARBA00023136"/>
    </source>
</evidence>
<dbReference type="GO" id="GO:0045275">
    <property type="term" value="C:respiratory chain complex III"/>
    <property type="evidence" value="ECO:0007669"/>
    <property type="project" value="InterPro"/>
</dbReference>